<dbReference type="GO" id="GO:0046872">
    <property type="term" value="F:metal ion binding"/>
    <property type="evidence" value="ECO:0007669"/>
    <property type="project" value="UniProtKB-KW"/>
</dbReference>
<feature type="domain" description="Cytochrome b5 heme-binding" evidence="7">
    <location>
        <begin position="639"/>
        <end position="712"/>
    </location>
</feature>
<evidence type="ECO:0000256" key="5">
    <source>
        <dbReference type="ARBA" id="ARBA00023004"/>
    </source>
</evidence>
<dbReference type="InterPro" id="IPR003953">
    <property type="entry name" value="FAD-dep_OxRdtase_2_FAD-bd"/>
</dbReference>
<dbReference type="EMBL" id="CAMXCT020000203">
    <property type="protein sequence ID" value="CAL1128824.1"/>
    <property type="molecule type" value="Genomic_DNA"/>
</dbReference>
<dbReference type="InterPro" id="IPR036188">
    <property type="entry name" value="FAD/NAD-bd_sf"/>
</dbReference>
<accession>A0A9P1BL93</accession>
<organism evidence="8">
    <name type="scientific">Cladocopium goreaui</name>
    <dbReference type="NCBI Taxonomy" id="2562237"/>
    <lineage>
        <taxon>Eukaryota</taxon>
        <taxon>Sar</taxon>
        <taxon>Alveolata</taxon>
        <taxon>Dinophyceae</taxon>
        <taxon>Suessiales</taxon>
        <taxon>Symbiodiniaceae</taxon>
        <taxon>Cladocopium</taxon>
    </lineage>
</organism>
<feature type="transmembrane region" description="Helical" evidence="6">
    <location>
        <begin position="996"/>
        <end position="1020"/>
    </location>
</feature>
<dbReference type="EMBL" id="CAMXCT010000203">
    <property type="protein sequence ID" value="CAI3975449.1"/>
    <property type="molecule type" value="Genomic_DNA"/>
</dbReference>
<dbReference type="SUPFAM" id="SSF56425">
    <property type="entry name" value="Succinate dehydrogenase/fumarate reductase flavoprotein, catalytic domain"/>
    <property type="match status" value="1"/>
</dbReference>
<evidence type="ECO:0000256" key="4">
    <source>
        <dbReference type="ARBA" id="ARBA00023002"/>
    </source>
</evidence>
<dbReference type="OrthoDB" id="10254877at2759"/>
<dbReference type="GO" id="GO:0020037">
    <property type="term" value="F:heme binding"/>
    <property type="evidence" value="ECO:0007669"/>
    <property type="project" value="InterPro"/>
</dbReference>
<dbReference type="InterPro" id="IPR034804">
    <property type="entry name" value="SQR/QFR_C/D"/>
</dbReference>
<dbReference type="SUPFAM" id="SSF55856">
    <property type="entry name" value="Cytochrome b5-like heme/steroid binding domain"/>
    <property type="match status" value="2"/>
</dbReference>
<dbReference type="PRINTS" id="PR00363">
    <property type="entry name" value="CYTOCHROMEB5"/>
</dbReference>
<name>A0A9P1BL93_9DINO</name>
<dbReference type="GO" id="GO:0016020">
    <property type="term" value="C:membrane"/>
    <property type="evidence" value="ECO:0007669"/>
    <property type="project" value="InterPro"/>
</dbReference>
<dbReference type="Pfam" id="PF00173">
    <property type="entry name" value="Cyt-b5"/>
    <property type="match status" value="2"/>
</dbReference>
<keyword evidence="3" id="KW-0479">Metal-binding</keyword>
<keyword evidence="6" id="KW-1133">Transmembrane helix</keyword>
<dbReference type="SMART" id="SM01117">
    <property type="entry name" value="Cyt-b5"/>
    <property type="match status" value="2"/>
</dbReference>
<evidence type="ECO:0000256" key="3">
    <source>
        <dbReference type="ARBA" id="ARBA00022723"/>
    </source>
</evidence>
<dbReference type="Gene3D" id="1.20.1300.10">
    <property type="entry name" value="Fumarate reductase/succinate dehydrogenase, transmembrane subunit"/>
    <property type="match status" value="1"/>
</dbReference>
<keyword evidence="5" id="KW-0408">Iron</keyword>
<dbReference type="GO" id="GO:0016491">
    <property type="term" value="F:oxidoreductase activity"/>
    <property type="evidence" value="ECO:0007669"/>
    <property type="project" value="UniProtKB-KW"/>
</dbReference>
<sequence length="1033" mass="110168">MAASFPTSQAIVVGGGLGGMSAANTVVENGGRVVLLDKSSFCGGNSTKATSGINGAGTKTQKAKGIPDNAEIFTQDTMKGGAKKPELAKLLCVNSAADVDWLVEKFNLDLSLVARLGGHSQPRTHRGKERFPGMTITYALIQMLEKVAEKTDLARIVTKAKVFKLVTEGNACVGCVYEKGGQNFQEFGPVILASGGFGADFTSNSLLAQYRPDLLHLPTTNGEHCTGDGIKMGEAIGAKSIDLEWVQVHPTGLVKPDDADAKIKFLAAEALRGVGGIILNAEGKRFCNELGRRDYVTGEMWKSKPPFRLCLNRAASDEIIWHCKHYTGRGVMKYYATGQDLAKDMGVALDVIEQTHEQHYQAAKKTEKDPDGGSWPAYPSGKSWDEPSGMTGSGKKFYHNIIPGSAVKSEPFYVAIITPVIHYCMGGLLIDTDSACIGSNNLAIPGLYAAGEVAGGVHGNNRLGGNSLLDCVVFGRVAGKAAAKYMLGADMKDVDLREVTGGGLTGAVESSKLAGGSYEDKMNSAAVPAAAAAAPAAGGGGGGGISLADVAKHNTKADCWVVVDGQVLDVTSFLSEHPGGELAILTFAGKDATEEFNMIHPPDVIGKYAPDSVIGMIGGGGGGGAVMAGAPAGGGGGGISMAEVAKHNSKSDCWVVVDGQVLDVTSFLSEHPGGELAILTFAGKDATEEFNMIHPPDVIGKYAPDSVIGKVGSRAPAAAPAANGGLAEPLLAKGGHQGKDWSRSEKNREMRMKGEGKIPGWWGAVFYMVLGFLKEILFTIVPQKNVTFNGDRVGLTRSAMFLFVFIIIHAVGNLHVFLGPDDFNGYGYFYVRLYWTGFGLNANIVEEYILLAAVLHVVVALKRTWDISMSYSVASGKLNLAFSGITLLTFMMIHLYQFRFGATEPFKLCPPPYLLNLKTLLQLRLNLFWVDDPGCEAVYVRDIYKMEFEVFQSLGWCLFYLAAVIIFSTHMCLGWQKVVPAPALEIPKKYHSKATHMGYIFTIFIAMVYVSFVFYCHLFTMSSGSMSSEPATP</sequence>
<comment type="caution">
    <text evidence="8">The sequence shown here is derived from an EMBL/GenBank/DDBJ whole genome shotgun (WGS) entry which is preliminary data.</text>
</comment>
<feature type="transmembrane region" description="Helical" evidence="6">
    <location>
        <begin position="880"/>
        <end position="898"/>
    </location>
</feature>
<dbReference type="InterPro" id="IPR036400">
    <property type="entry name" value="Cyt_B5-like_heme/steroid_sf"/>
</dbReference>
<proteinExistence type="predicted"/>
<keyword evidence="6" id="KW-0812">Transmembrane</keyword>
<dbReference type="Gene3D" id="3.50.50.60">
    <property type="entry name" value="FAD/NAD(P)-binding domain"/>
    <property type="match status" value="1"/>
</dbReference>
<protein>
    <recommendedName>
        <fullName evidence="7">Cytochrome b5 heme-binding domain-containing protein</fullName>
    </recommendedName>
</protein>
<evidence type="ECO:0000256" key="1">
    <source>
        <dbReference type="ARBA" id="ARBA00022617"/>
    </source>
</evidence>
<keyword evidence="4" id="KW-0560">Oxidoreductase</keyword>
<keyword evidence="6" id="KW-0472">Membrane</keyword>
<feature type="transmembrane region" description="Helical" evidence="6">
    <location>
        <begin position="799"/>
        <end position="818"/>
    </location>
</feature>
<feature type="transmembrane region" description="Helical" evidence="6">
    <location>
        <begin position="838"/>
        <end position="859"/>
    </location>
</feature>
<dbReference type="PANTHER" id="PTHR43400">
    <property type="entry name" value="FUMARATE REDUCTASE"/>
    <property type="match status" value="1"/>
</dbReference>
<evidence type="ECO:0000313" key="10">
    <source>
        <dbReference type="Proteomes" id="UP001152797"/>
    </source>
</evidence>
<evidence type="ECO:0000256" key="6">
    <source>
        <dbReference type="SAM" id="Phobius"/>
    </source>
</evidence>
<dbReference type="Gene3D" id="3.10.120.10">
    <property type="entry name" value="Cytochrome b5-like heme/steroid binding domain"/>
    <property type="match status" value="2"/>
</dbReference>
<feature type="transmembrane region" description="Helical" evidence="6">
    <location>
        <begin position="760"/>
        <end position="778"/>
    </location>
</feature>
<dbReference type="Gene3D" id="3.90.700.10">
    <property type="entry name" value="Succinate dehydrogenase/fumarate reductase flavoprotein, catalytic domain"/>
    <property type="match status" value="1"/>
</dbReference>
<dbReference type="InterPro" id="IPR050315">
    <property type="entry name" value="FAD-oxidoreductase_2"/>
</dbReference>
<reference evidence="8" key="1">
    <citation type="submission" date="2022-10" db="EMBL/GenBank/DDBJ databases">
        <authorList>
            <person name="Chen Y."/>
            <person name="Dougan E. K."/>
            <person name="Chan C."/>
            <person name="Rhodes N."/>
            <person name="Thang M."/>
        </authorList>
    </citation>
    <scope>NUCLEOTIDE SEQUENCE</scope>
</reference>
<gene>
    <name evidence="8" type="ORF">C1SCF055_LOCUS3766</name>
</gene>
<evidence type="ECO:0000259" key="7">
    <source>
        <dbReference type="PROSITE" id="PS50255"/>
    </source>
</evidence>
<feature type="domain" description="Cytochrome b5 heme-binding" evidence="7">
    <location>
        <begin position="545"/>
        <end position="618"/>
    </location>
</feature>
<dbReference type="EMBL" id="CAMXCT030000203">
    <property type="protein sequence ID" value="CAL4762761.1"/>
    <property type="molecule type" value="Genomic_DNA"/>
</dbReference>
<dbReference type="AlphaFoldDB" id="A0A9P1BL93"/>
<keyword evidence="2" id="KW-0285">Flavoprotein</keyword>
<dbReference type="InterPro" id="IPR018506">
    <property type="entry name" value="Cyt_B5_heme-BS"/>
</dbReference>
<feature type="transmembrane region" description="Helical" evidence="6">
    <location>
        <begin position="953"/>
        <end position="975"/>
    </location>
</feature>
<dbReference type="InterPro" id="IPR027477">
    <property type="entry name" value="Succ_DH/fumarate_Rdtase_cat_sf"/>
</dbReference>
<evidence type="ECO:0000256" key="2">
    <source>
        <dbReference type="ARBA" id="ARBA00022630"/>
    </source>
</evidence>
<dbReference type="SUPFAM" id="SSF81343">
    <property type="entry name" value="Fumarate reductase respiratory complex transmembrane subunits"/>
    <property type="match status" value="1"/>
</dbReference>
<keyword evidence="10" id="KW-1185">Reference proteome</keyword>
<dbReference type="Pfam" id="PF00890">
    <property type="entry name" value="FAD_binding_2"/>
    <property type="match status" value="1"/>
</dbReference>
<reference evidence="9" key="2">
    <citation type="submission" date="2024-04" db="EMBL/GenBank/DDBJ databases">
        <authorList>
            <person name="Chen Y."/>
            <person name="Shah S."/>
            <person name="Dougan E. K."/>
            <person name="Thang M."/>
            <person name="Chan C."/>
        </authorList>
    </citation>
    <scope>NUCLEOTIDE SEQUENCE [LARGE SCALE GENOMIC DNA]</scope>
</reference>
<dbReference type="PROSITE" id="PS50255">
    <property type="entry name" value="CYTOCHROME_B5_2"/>
    <property type="match status" value="2"/>
</dbReference>
<dbReference type="PANTHER" id="PTHR43400:SF1">
    <property type="entry name" value="FUMARATE REDUCTASE"/>
    <property type="match status" value="1"/>
</dbReference>
<keyword evidence="1" id="KW-0349">Heme</keyword>
<dbReference type="PROSITE" id="PS00191">
    <property type="entry name" value="CYTOCHROME_B5_1"/>
    <property type="match status" value="2"/>
</dbReference>
<evidence type="ECO:0000313" key="9">
    <source>
        <dbReference type="EMBL" id="CAL1128824.1"/>
    </source>
</evidence>
<dbReference type="SUPFAM" id="SSF51905">
    <property type="entry name" value="FAD/NAD(P)-binding domain"/>
    <property type="match status" value="1"/>
</dbReference>
<dbReference type="Proteomes" id="UP001152797">
    <property type="component" value="Unassembled WGS sequence"/>
</dbReference>
<dbReference type="InterPro" id="IPR001199">
    <property type="entry name" value="Cyt_B5-like_heme/steroid-bd"/>
</dbReference>
<evidence type="ECO:0000313" key="8">
    <source>
        <dbReference type="EMBL" id="CAI3975449.1"/>
    </source>
</evidence>